<dbReference type="Proteomes" id="UP001148018">
    <property type="component" value="Unassembled WGS sequence"/>
</dbReference>
<dbReference type="AlphaFoldDB" id="A0A9Q0E404"/>
<organism evidence="2 3">
    <name type="scientific">Muraenolepis orangiensis</name>
    <name type="common">Patagonian moray cod</name>
    <dbReference type="NCBI Taxonomy" id="630683"/>
    <lineage>
        <taxon>Eukaryota</taxon>
        <taxon>Metazoa</taxon>
        <taxon>Chordata</taxon>
        <taxon>Craniata</taxon>
        <taxon>Vertebrata</taxon>
        <taxon>Euteleostomi</taxon>
        <taxon>Actinopterygii</taxon>
        <taxon>Neopterygii</taxon>
        <taxon>Teleostei</taxon>
        <taxon>Neoteleostei</taxon>
        <taxon>Acanthomorphata</taxon>
        <taxon>Zeiogadaria</taxon>
        <taxon>Gadariae</taxon>
        <taxon>Gadiformes</taxon>
        <taxon>Muraenolepidoidei</taxon>
        <taxon>Muraenolepididae</taxon>
        <taxon>Muraenolepis</taxon>
    </lineage>
</organism>
<evidence type="ECO:0000313" key="3">
    <source>
        <dbReference type="Proteomes" id="UP001148018"/>
    </source>
</evidence>
<feature type="compositionally biased region" description="Basic residues" evidence="1">
    <location>
        <begin position="217"/>
        <end position="234"/>
    </location>
</feature>
<evidence type="ECO:0000313" key="2">
    <source>
        <dbReference type="EMBL" id="KAJ3598683.1"/>
    </source>
</evidence>
<gene>
    <name evidence="2" type="ORF">NHX12_002188</name>
</gene>
<dbReference type="EMBL" id="JANIIK010000109">
    <property type="protein sequence ID" value="KAJ3598683.1"/>
    <property type="molecule type" value="Genomic_DNA"/>
</dbReference>
<feature type="region of interest" description="Disordered" evidence="1">
    <location>
        <begin position="199"/>
        <end position="246"/>
    </location>
</feature>
<feature type="compositionally biased region" description="Basic and acidic residues" evidence="1">
    <location>
        <begin position="235"/>
        <end position="246"/>
    </location>
</feature>
<evidence type="ECO:0000256" key="1">
    <source>
        <dbReference type="SAM" id="MobiDB-lite"/>
    </source>
</evidence>
<protein>
    <submittedName>
        <fullName evidence="2">Uncharacterized protein</fullName>
    </submittedName>
</protein>
<sequence>MAERACREVFIIRLLSSENVPSDKRLELRWCQNPSCSAKPHVTHLRAVTRLAKFLHHGSVTEITDSTDIELNTIPSAEISPSDLCTESQRYNGGGIHIVLHFERGSGYMASDSLSGYCSPAPPLPPPPPSPNVSLKTGSSRRLQVQLPTARRVLIRARTINTAVVESMEPGPRTYRRKCAVFRNMKPVAFLGSFPTGSTAPSWADAPHPSAPTPRIHPPRRRRSGLPIWRTRHGEKREKKLEPDGV</sequence>
<comment type="caution">
    <text evidence="2">The sequence shown here is derived from an EMBL/GenBank/DDBJ whole genome shotgun (WGS) entry which is preliminary data.</text>
</comment>
<feature type="compositionally biased region" description="Pro residues" evidence="1">
    <location>
        <begin position="120"/>
        <end position="131"/>
    </location>
</feature>
<accession>A0A9Q0E404</accession>
<name>A0A9Q0E404_9TELE</name>
<feature type="compositionally biased region" description="Polar residues" evidence="1">
    <location>
        <begin position="132"/>
        <end position="141"/>
    </location>
</feature>
<reference evidence="2" key="1">
    <citation type="submission" date="2022-07" db="EMBL/GenBank/DDBJ databases">
        <title>Chromosome-level genome of Muraenolepis orangiensis.</title>
        <authorList>
            <person name="Kim J."/>
        </authorList>
    </citation>
    <scope>NUCLEOTIDE SEQUENCE</scope>
    <source>
        <strain evidence="2">KU_S4_2022</strain>
        <tissue evidence="2">Muscle</tissue>
    </source>
</reference>
<feature type="region of interest" description="Disordered" evidence="1">
    <location>
        <begin position="119"/>
        <end position="141"/>
    </location>
</feature>
<keyword evidence="3" id="KW-1185">Reference proteome</keyword>
<proteinExistence type="predicted"/>